<dbReference type="GeneID" id="63819923"/>
<name>A0A165FS46_9APHY</name>
<evidence type="ECO:0000313" key="1">
    <source>
        <dbReference type="EMBL" id="KZT09340.1"/>
    </source>
</evidence>
<gene>
    <name evidence="1" type="ORF">LAESUDRAFT_548931</name>
</gene>
<proteinExistence type="predicted"/>
<dbReference type="RefSeq" id="XP_040767080.1">
    <property type="nucleotide sequence ID" value="XM_040902892.1"/>
</dbReference>
<keyword evidence="2" id="KW-1185">Reference proteome</keyword>
<protein>
    <submittedName>
        <fullName evidence="1">Uncharacterized protein</fullName>
    </submittedName>
</protein>
<dbReference type="Proteomes" id="UP000076871">
    <property type="component" value="Unassembled WGS sequence"/>
</dbReference>
<reference evidence="1 2" key="1">
    <citation type="journal article" date="2016" name="Mol. Biol. Evol.">
        <title>Comparative Genomics of Early-Diverging Mushroom-Forming Fungi Provides Insights into the Origins of Lignocellulose Decay Capabilities.</title>
        <authorList>
            <person name="Nagy L.G."/>
            <person name="Riley R."/>
            <person name="Tritt A."/>
            <person name="Adam C."/>
            <person name="Daum C."/>
            <person name="Floudas D."/>
            <person name="Sun H."/>
            <person name="Yadav J.S."/>
            <person name="Pangilinan J."/>
            <person name="Larsson K.H."/>
            <person name="Matsuura K."/>
            <person name="Barry K."/>
            <person name="Labutti K."/>
            <person name="Kuo R."/>
            <person name="Ohm R.A."/>
            <person name="Bhattacharya S.S."/>
            <person name="Shirouzu T."/>
            <person name="Yoshinaga Y."/>
            <person name="Martin F.M."/>
            <person name="Grigoriev I.V."/>
            <person name="Hibbett D.S."/>
        </authorList>
    </citation>
    <scope>NUCLEOTIDE SEQUENCE [LARGE SCALE GENOMIC DNA]</scope>
    <source>
        <strain evidence="1 2">93-53</strain>
    </source>
</reference>
<organism evidence="1 2">
    <name type="scientific">Laetiporus sulphureus 93-53</name>
    <dbReference type="NCBI Taxonomy" id="1314785"/>
    <lineage>
        <taxon>Eukaryota</taxon>
        <taxon>Fungi</taxon>
        <taxon>Dikarya</taxon>
        <taxon>Basidiomycota</taxon>
        <taxon>Agaricomycotina</taxon>
        <taxon>Agaricomycetes</taxon>
        <taxon>Polyporales</taxon>
        <taxon>Laetiporus</taxon>
    </lineage>
</organism>
<evidence type="ECO:0000313" key="2">
    <source>
        <dbReference type="Proteomes" id="UP000076871"/>
    </source>
</evidence>
<dbReference type="EMBL" id="KV427612">
    <property type="protein sequence ID" value="KZT09340.1"/>
    <property type="molecule type" value="Genomic_DNA"/>
</dbReference>
<accession>A0A165FS46</accession>
<dbReference type="AlphaFoldDB" id="A0A165FS46"/>
<sequence length="113" mass="12920">MTIKLSCRSAVWSSLCLQCSKMYCVLIAYRIGQNARISIVSFALTQWPSMRNPGREETAQIAKESFFRVSPFIFCHAHIVGRTYSCRWRLNGKLVYPQPSAAIECNDLVDERP</sequence>
<dbReference type="InParanoid" id="A0A165FS46"/>